<dbReference type="CDD" id="cd00054">
    <property type="entry name" value="EGF_CA"/>
    <property type="match status" value="1"/>
</dbReference>
<sequence>MEVLKSLSLSLSLSPGLTTGAIGPPITVLNHCSPNPCFPGVTCTSTLTSFHCGSCPLGDWGPGGGSLPMSEVPPPNKASEWVGGQQSHSNSLGPTMSATSLCSAQPTPVSPEFAASIRRLVSTVSHVLLATEDQRWKESA</sequence>
<evidence type="ECO:0000313" key="3">
    <source>
        <dbReference type="Proteomes" id="UP000018936"/>
    </source>
</evidence>
<protein>
    <submittedName>
        <fullName evidence="2">Cartilage oligomeric matrix protein</fullName>
    </submittedName>
</protein>
<accession>V8NZY7</accession>
<proteinExistence type="predicted"/>
<feature type="non-terminal residue" evidence="2">
    <location>
        <position position="1"/>
    </location>
</feature>
<name>V8NZY7_OPHHA</name>
<dbReference type="Gene3D" id="2.10.25.10">
    <property type="entry name" value="Laminin"/>
    <property type="match status" value="1"/>
</dbReference>
<dbReference type="Proteomes" id="UP000018936">
    <property type="component" value="Unassembled WGS sequence"/>
</dbReference>
<feature type="region of interest" description="Disordered" evidence="1">
    <location>
        <begin position="66"/>
        <end position="108"/>
    </location>
</feature>
<feature type="compositionally biased region" description="Polar residues" evidence="1">
    <location>
        <begin position="84"/>
        <end position="107"/>
    </location>
</feature>
<evidence type="ECO:0000313" key="2">
    <source>
        <dbReference type="EMBL" id="ETE67157.1"/>
    </source>
</evidence>
<keyword evidence="3" id="KW-1185">Reference proteome</keyword>
<organism evidence="2 3">
    <name type="scientific">Ophiophagus hannah</name>
    <name type="common">King cobra</name>
    <name type="synonym">Naja hannah</name>
    <dbReference type="NCBI Taxonomy" id="8665"/>
    <lineage>
        <taxon>Eukaryota</taxon>
        <taxon>Metazoa</taxon>
        <taxon>Chordata</taxon>
        <taxon>Craniata</taxon>
        <taxon>Vertebrata</taxon>
        <taxon>Euteleostomi</taxon>
        <taxon>Lepidosauria</taxon>
        <taxon>Squamata</taxon>
        <taxon>Bifurcata</taxon>
        <taxon>Unidentata</taxon>
        <taxon>Episquamata</taxon>
        <taxon>Toxicofera</taxon>
        <taxon>Serpentes</taxon>
        <taxon>Colubroidea</taxon>
        <taxon>Elapidae</taxon>
        <taxon>Elapinae</taxon>
        <taxon>Ophiophagus</taxon>
    </lineage>
</organism>
<evidence type="ECO:0000256" key="1">
    <source>
        <dbReference type="SAM" id="MobiDB-lite"/>
    </source>
</evidence>
<dbReference type="AlphaFoldDB" id="V8NZY7"/>
<comment type="caution">
    <text evidence="2">The sequence shown here is derived from an EMBL/GenBank/DDBJ whole genome shotgun (WGS) entry which is preliminary data.</text>
</comment>
<reference evidence="2 3" key="1">
    <citation type="journal article" date="2013" name="Proc. Natl. Acad. Sci. U.S.A.">
        <title>The king cobra genome reveals dynamic gene evolution and adaptation in the snake venom system.</title>
        <authorList>
            <person name="Vonk F.J."/>
            <person name="Casewell N.R."/>
            <person name="Henkel C.V."/>
            <person name="Heimberg A.M."/>
            <person name="Jansen H.J."/>
            <person name="McCleary R.J."/>
            <person name="Kerkkamp H.M."/>
            <person name="Vos R.A."/>
            <person name="Guerreiro I."/>
            <person name="Calvete J.J."/>
            <person name="Wuster W."/>
            <person name="Woods A.E."/>
            <person name="Logan J.M."/>
            <person name="Harrison R.A."/>
            <person name="Castoe T.A."/>
            <person name="de Koning A.P."/>
            <person name="Pollock D.D."/>
            <person name="Yandell M."/>
            <person name="Calderon D."/>
            <person name="Renjifo C."/>
            <person name="Currier R.B."/>
            <person name="Salgado D."/>
            <person name="Pla D."/>
            <person name="Sanz L."/>
            <person name="Hyder A.S."/>
            <person name="Ribeiro J.M."/>
            <person name="Arntzen J.W."/>
            <person name="van den Thillart G.E."/>
            <person name="Boetzer M."/>
            <person name="Pirovano W."/>
            <person name="Dirks R.P."/>
            <person name="Spaink H.P."/>
            <person name="Duboule D."/>
            <person name="McGlinn E."/>
            <person name="Kini R.M."/>
            <person name="Richardson M.K."/>
        </authorList>
    </citation>
    <scope>NUCLEOTIDE SEQUENCE</scope>
    <source>
        <tissue evidence="2">Blood</tissue>
    </source>
</reference>
<dbReference type="EMBL" id="AZIM01001377">
    <property type="protein sequence ID" value="ETE67157.1"/>
    <property type="molecule type" value="Genomic_DNA"/>
</dbReference>
<gene>
    <name evidence="2" type="primary">COMP</name>
    <name evidence="2" type="ORF">L345_07061</name>
</gene>